<gene>
    <name evidence="2" type="ORF">AB0C36_09135</name>
</gene>
<protein>
    <submittedName>
        <fullName evidence="2">DUF3592 domain-containing protein</fullName>
    </submittedName>
</protein>
<organism evidence="2 3">
    <name type="scientific">Streptodolium elevatio</name>
    <dbReference type="NCBI Taxonomy" id="3157996"/>
    <lineage>
        <taxon>Bacteria</taxon>
        <taxon>Bacillati</taxon>
        <taxon>Actinomycetota</taxon>
        <taxon>Actinomycetes</taxon>
        <taxon>Kitasatosporales</taxon>
        <taxon>Streptomycetaceae</taxon>
        <taxon>Streptodolium</taxon>
    </lineage>
</organism>
<proteinExistence type="predicted"/>
<accession>A0ABV3DD39</accession>
<evidence type="ECO:0000313" key="3">
    <source>
        <dbReference type="Proteomes" id="UP001551482"/>
    </source>
</evidence>
<keyword evidence="3" id="KW-1185">Reference proteome</keyword>
<dbReference type="EMBL" id="JBEZFP010000016">
    <property type="protein sequence ID" value="MEU8133658.1"/>
    <property type="molecule type" value="Genomic_DNA"/>
</dbReference>
<reference evidence="2 3" key="1">
    <citation type="submission" date="2024-06" db="EMBL/GenBank/DDBJ databases">
        <title>The Natural Products Discovery Center: Release of the First 8490 Sequenced Strains for Exploring Actinobacteria Biosynthetic Diversity.</title>
        <authorList>
            <person name="Kalkreuter E."/>
            <person name="Kautsar S.A."/>
            <person name="Yang D."/>
            <person name="Bader C.D."/>
            <person name="Teijaro C.N."/>
            <person name="Fluegel L."/>
            <person name="Davis C.M."/>
            <person name="Simpson J.R."/>
            <person name="Lauterbach L."/>
            <person name="Steele A.D."/>
            <person name="Gui C."/>
            <person name="Meng S."/>
            <person name="Li G."/>
            <person name="Viehrig K."/>
            <person name="Ye F."/>
            <person name="Su P."/>
            <person name="Kiefer A.F."/>
            <person name="Nichols A."/>
            <person name="Cepeda A.J."/>
            <person name="Yan W."/>
            <person name="Fan B."/>
            <person name="Jiang Y."/>
            <person name="Adhikari A."/>
            <person name="Zheng C.-J."/>
            <person name="Schuster L."/>
            <person name="Cowan T.M."/>
            <person name="Smanski M.J."/>
            <person name="Chevrette M.G."/>
            <person name="De Carvalho L.P.S."/>
            <person name="Shen B."/>
        </authorList>
    </citation>
    <scope>NUCLEOTIDE SEQUENCE [LARGE SCALE GENOMIC DNA]</scope>
    <source>
        <strain evidence="2 3">NPDC048946</strain>
    </source>
</reference>
<feature type="transmembrane region" description="Helical" evidence="1">
    <location>
        <begin position="122"/>
        <end position="142"/>
    </location>
</feature>
<dbReference type="Proteomes" id="UP001551482">
    <property type="component" value="Unassembled WGS sequence"/>
</dbReference>
<keyword evidence="1" id="KW-1133">Transmembrane helix</keyword>
<evidence type="ECO:0000313" key="2">
    <source>
        <dbReference type="EMBL" id="MEU8133658.1"/>
    </source>
</evidence>
<name>A0ABV3DD39_9ACTN</name>
<comment type="caution">
    <text evidence="2">The sequence shown here is derived from an EMBL/GenBank/DDBJ whole genome shotgun (WGS) entry which is preliminary data.</text>
</comment>
<keyword evidence="1" id="KW-0472">Membrane</keyword>
<keyword evidence="1" id="KW-0812">Transmembrane</keyword>
<feature type="transmembrane region" description="Helical" evidence="1">
    <location>
        <begin position="6"/>
        <end position="27"/>
    </location>
</feature>
<evidence type="ECO:0000256" key="1">
    <source>
        <dbReference type="SAM" id="Phobius"/>
    </source>
</evidence>
<sequence>MVPALVMAAIGLVLAVLGFGVLRDGLLPIRDALILRRRGVRVTGDLMRYEHLPVLRRGRYRGSEVPVYRFPLTDGGFWEARSITAVRATVRGSGTRVEVVYDPEDPDRVTGPIRHRGHVGTAFVLLLGLVALGLFVFLWTTALTHVA</sequence>
<dbReference type="RefSeq" id="WP_358351508.1">
    <property type="nucleotide sequence ID" value="NZ_JBEZFP010000016.1"/>
</dbReference>